<organism evidence="2 3">
    <name type="scientific">Sporosarcina koreensis</name>
    <dbReference type="NCBI Taxonomy" id="334735"/>
    <lineage>
        <taxon>Bacteria</taxon>
        <taxon>Bacillati</taxon>
        <taxon>Bacillota</taxon>
        <taxon>Bacilli</taxon>
        <taxon>Bacillales</taxon>
        <taxon>Caryophanaceae</taxon>
        <taxon>Sporosarcina</taxon>
    </lineage>
</organism>
<keyword evidence="1" id="KW-0812">Transmembrane</keyword>
<evidence type="ECO:0000313" key="3">
    <source>
        <dbReference type="Proteomes" id="UP001596071"/>
    </source>
</evidence>
<dbReference type="RefSeq" id="WP_381444118.1">
    <property type="nucleotide sequence ID" value="NZ_JBHSNP010000011.1"/>
</dbReference>
<accession>A0ABW0TYT0</accession>
<keyword evidence="1" id="KW-0472">Membrane</keyword>
<evidence type="ECO:0000256" key="1">
    <source>
        <dbReference type="SAM" id="Phobius"/>
    </source>
</evidence>
<feature type="transmembrane region" description="Helical" evidence="1">
    <location>
        <begin position="41"/>
        <end position="62"/>
    </location>
</feature>
<proteinExistence type="predicted"/>
<evidence type="ECO:0000313" key="2">
    <source>
        <dbReference type="EMBL" id="MFC5603528.1"/>
    </source>
</evidence>
<feature type="transmembrane region" description="Helical" evidence="1">
    <location>
        <begin position="6"/>
        <end position="29"/>
    </location>
</feature>
<keyword evidence="1" id="KW-1133">Transmembrane helix</keyword>
<keyword evidence="3" id="KW-1185">Reference proteome</keyword>
<reference evidence="3" key="1">
    <citation type="journal article" date="2019" name="Int. J. Syst. Evol. Microbiol.">
        <title>The Global Catalogue of Microorganisms (GCM) 10K type strain sequencing project: providing services to taxonomists for standard genome sequencing and annotation.</title>
        <authorList>
            <consortium name="The Broad Institute Genomics Platform"/>
            <consortium name="The Broad Institute Genome Sequencing Center for Infectious Disease"/>
            <person name="Wu L."/>
            <person name="Ma J."/>
        </authorList>
    </citation>
    <scope>NUCLEOTIDE SEQUENCE [LARGE SCALE GENOMIC DNA]</scope>
    <source>
        <strain evidence="3">KACC 11299</strain>
    </source>
</reference>
<feature type="transmembrane region" description="Helical" evidence="1">
    <location>
        <begin position="68"/>
        <end position="87"/>
    </location>
</feature>
<dbReference type="EMBL" id="JBHSNP010000011">
    <property type="protein sequence ID" value="MFC5603528.1"/>
    <property type="molecule type" value="Genomic_DNA"/>
</dbReference>
<protein>
    <submittedName>
        <fullName evidence="2">Uncharacterized protein</fullName>
    </submittedName>
</protein>
<comment type="caution">
    <text evidence="2">The sequence shown here is derived from an EMBL/GenBank/DDBJ whole genome shotgun (WGS) entry which is preliminary data.</text>
</comment>
<sequence>MDTTKGKFVLFFWAVLLFLFYFKIFAFVWDRWIYESIIPDLFGILGIILIVIPAAFLTARLLVLKIPMPFHMIGIIGVVLLFSWNVYDDHREKGLDELFIYQASNYNALVFMFPDWRTEEMEPVEELMEFLSQYRVKKMSDSEWDAEWDRNVTGEKGFSFMIYSNDKGTGASIYKNRLMSYNNPSYYKVLNGPIDMKWVEMFKEKHMSGQ</sequence>
<name>A0ABW0TYT0_9BACL</name>
<gene>
    <name evidence="2" type="ORF">ACFPTP_09845</name>
</gene>
<dbReference type="Proteomes" id="UP001596071">
    <property type="component" value="Unassembled WGS sequence"/>
</dbReference>